<dbReference type="EMBL" id="LJQU01000221">
    <property type="protein sequence ID" value="KPX96126.1"/>
    <property type="molecule type" value="Genomic_DNA"/>
</dbReference>
<gene>
    <name evidence="1" type="ORF">ALO63_01218</name>
</gene>
<accession>A0A0P9VWX7</accession>
<comment type="caution">
    <text evidence="1">The sequence shown here is derived from an EMBL/GenBank/DDBJ whole genome shotgun (WGS) entry which is preliminary data.</text>
</comment>
<dbReference type="AlphaFoldDB" id="A0A0P9VWX7"/>
<evidence type="ECO:0000313" key="1">
    <source>
        <dbReference type="EMBL" id="KPX96126.1"/>
    </source>
</evidence>
<protein>
    <submittedName>
        <fullName evidence="1">Membrane-associated oxidoreductase</fullName>
    </submittedName>
</protein>
<proteinExistence type="predicted"/>
<sequence length="504" mass="54914">MINARHCLVQHRAQVQGVKMKAHGRSLHEFTPLQPAEQVLLNCCSLGTIAKIGLDVPEDPTPTNTIRAGFLRFLSLGGDKAAPVHECGVRLVGAYIQGGLNLSSSVVPVSLSITYCHLQLKTLLTDAKFSHSLIFHGSRLNGMRAGRVQVEGFFSLNSVSSYGLVDLDEARVKGQISFSSANLDGIDATALTAEGVVCGGDIHLCDGFVANGNVSLGGAQIKGQLNCASATFTASEDWALLADRIIVRGSVFLSDGFSASGGVRFVGARVYGELRCSGGQFEWPSGDAFRMDDAVISESVSLDRRFSAWGRVNLQNAQVGGDLVISNAKCIGTLDADRINIKGTLILRGLEESLESVSFAGARSGSLDDDKQSWGRSLDINGFVYGFINVHAEMSIEGRLEWLNKQSTPVSYEYGVKEFRPQPWRHLQSVLDEMGHAEEARQVGIEFEKRLRAAGLIGQGPKRWNPLRRWFYKKLMTFLHVMYGFLTGYGYRPMLLLRSFVVSG</sequence>
<name>A0A0P9VWX7_PSEA0</name>
<reference evidence="1 2" key="1">
    <citation type="submission" date="2015-09" db="EMBL/GenBank/DDBJ databases">
        <title>Genome announcement of multiple Pseudomonas syringae strains.</title>
        <authorList>
            <person name="Thakur S."/>
            <person name="Wang P.W."/>
            <person name="Gong Y."/>
            <person name="Weir B.S."/>
            <person name="Guttman D.S."/>
        </authorList>
    </citation>
    <scope>NUCLEOTIDE SEQUENCE [LARGE SCALE GENOMIC DNA]</scope>
    <source>
        <strain evidence="1 2">ICMP4331</strain>
    </source>
</reference>
<dbReference type="PATRIC" id="fig|34065.5.peg.1727"/>
<organism evidence="1 2">
    <name type="scientific">Pseudomonas amygdali pv. mori</name>
    <dbReference type="NCBI Taxonomy" id="34065"/>
    <lineage>
        <taxon>Bacteria</taxon>
        <taxon>Pseudomonadati</taxon>
        <taxon>Pseudomonadota</taxon>
        <taxon>Gammaproteobacteria</taxon>
        <taxon>Pseudomonadales</taxon>
        <taxon>Pseudomonadaceae</taxon>
        <taxon>Pseudomonas</taxon>
        <taxon>Pseudomonas amygdali</taxon>
    </lineage>
</organism>
<dbReference type="Proteomes" id="UP000050420">
    <property type="component" value="Unassembled WGS sequence"/>
</dbReference>
<evidence type="ECO:0000313" key="2">
    <source>
        <dbReference type="Proteomes" id="UP000050420"/>
    </source>
</evidence>